<dbReference type="AlphaFoldDB" id="A0A4S2GXZ4"/>
<evidence type="ECO:0000256" key="1">
    <source>
        <dbReference type="SAM" id="MobiDB-lite"/>
    </source>
</evidence>
<gene>
    <name evidence="3" type="ORF">E5163_13690</name>
</gene>
<name>A0A4S2GXZ4_9PROT</name>
<sequence length="100" mass="10496">MAGKDDPTTAQVRKGKHVRRPGEPVVENEPAASPLGTDDEAAGRPPGPERVKSAVEDDPRMDAPASRVDRPALRPTPYAWIGLAAFAAFAALLIAALMLG</sequence>
<feature type="compositionally biased region" description="Basic and acidic residues" evidence="1">
    <location>
        <begin position="47"/>
        <end position="70"/>
    </location>
</feature>
<feature type="transmembrane region" description="Helical" evidence="2">
    <location>
        <begin position="78"/>
        <end position="99"/>
    </location>
</feature>
<accession>A0A4S2GXZ4</accession>
<feature type="region of interest" description="Disordered" evidence="1">
    <location>
        <begin position="1"/>
        <end position="70"/>
    </location>
</feature>
<keyword evidence="2" id="KW-0472">Membrane</keyword>
<comment type="caution">
    <text evidence="3">The sequence shown here is derived from an EMBL/GenBank/DDBJ whole genome shotgun (WGS) entry which is preliminary data.</text>
</comment>
<keyword evidence="2" id="KW-0812">Transmembrane</keyword>
<proteinExistence type="predicted"/>
<protein>
    <submittedName>
        <fullName evidence="3">Uncharacterized protein</fullName>
    </submittedName>
</protein>
<dbReference type="OrthoDB" id="7306245at2"/>
<organism evidence="3 4">
    <name type="scientific">Marinicauda algicola</name>
    <dbReference type="NCBI Taxonomy" id="2029849"/>
    <lineage>
        <taxon>Bacteria</taxon>
        <taxon>Pseudomonadati</taxon>
        <taxon>Pseudomonadota</taxon>
        <taxon>Alphaproteobacteria</taxon>
        <taxon>Maricaulales</taxon>
        <taxon>Maricaulaceae</taxon>
        <taxon>Marinicauda</taxon>
    </lineage>
</organism>
<evidence type="ECO:0000313" key="3">
    <source>
        <dbReference type="EMBL" id="TGY87956.1"/>
    </source>
</evidence>
<dbReference type="Proteomes" id="UP000308054">
    <property type="component" value="Unassembled WGS sequence"/>
</dbReference>
<keyword evidence="4" id="KW-1185">Reference proteome</keyword>
<keyword evidence="2" id="KW-1133">Transmembrane helix</keyword>
<evidence type="ECO:0000256" key="2">
    <source>
        <dbReference type="SAM" id="Phobius"/>
    </source>
</evidence>
<evidence type="ECO:0000313" key="4">
    <source>
        <dbReference type="Proteomes" id="UP000308054"/>
    </source>
</evidence>
<dbReference type="RefSeq" id="WP_135996930.1">
    <property type="nucleotide sequence ID" value="NZ_CP071057.1"/>
</dbReference>
<reference evidence="3 4" key="1">
    <citation type="journal article" date="2017" name="Int. J. Syst. Evol. Microbiol.">
        <title>Marinicauda algicola sp. nov., isolated from a marine red alga Rhodosorus marinus.</title>
        <authorList>
            <person name="Jeong S.E."/>
            <person name="Jeon S.H."/>
            <person name="Chun B.H."/>
            <person name="Kim D.W."/>
            <person name="Jeon C.O."/>
        </authorList>
    </citation>
    <scope>NUCLEOTIDE SEQUENCE [LARGE SCALE GENOMIC DNA]</scope>
    <source>
        <strain evidence="3 4">JCM 31718</strain>
    </source>
</reference>
<dbReference type="EMBL" id="SRXW01000004">
    <property type="protein sequence ID" value="TGY87956.1"/>
    <property type="molecule type" value="Genomic_DNA"/>
</dbReference>